<keyword evidence="3" id="KW-0325">Glycoprotein</keyword>
<evidence type="ECO:0000313" key="7">
    <source>
        <dbReference type="Ensembl" id="ENSSGRP00000037727.1"/>
    </source>
</evidence>
<dbReference type="PROSITE" id="PS50104">
    <property type="entry name" value="TIR"/>
    <property type="match status" value="1"/>
</dbReference>
<dbReference type="InterPro" id="IPR036179">
    <property type="entry name" value="Ig-like_dom_sf"/>
</dbReference>
<dbReference type="SUPFAM" id="SSF52200">
    <property type="entry name" value="Toll/Interleukin receptor TIR domain"/>
    <property type="match status" value="1"/>
</dbReference>
<dbReference type="InterPro" id="IPR015621">
    <property type="entry name" value="IL-1_rcpt_fam"/>
</dbReference>
<evidence type="ECO:0000256" key="2">
    <source>
        <dbReference type="ARBA" id="ARBA00023157"/>
    </source>
</evidence>
<dbReference type="PROSITE" id="PS50835">
    <property type="entry name" value="IG_LIKE"/>
    <property type="match status" value="1"/>
</dbReference>
<dbReference type="InterPro" id="IPR035897">
    <property type="entry name" value="Toll_tir_struct_dom_sf"/>
</dbReference>
<accession>A0A672MJ55</accession>
<dbReference type="InParanoid" id="A0A672MJ55"/>
<reference evidence="7" key="1">
    <citation type="submission" date="2025-08" db="UniProtKB">
        <authorList>
            <consortium name="Ensembl"/>
        </authorList>
    </citation>
    <scope>IDENTIFICATION</scope>
</reference>
<dbReference type="PRINTS" id="PR01537">
    <property type="entry name" value="INTRLKN1R1F"/>
</dbReference>
<evidence type="ECO:0000256" key="1">
    <source>
        <dbReference type="ARBA" id="ARBA00009752"/>
    </source>
</evidence>
<feature type="domain" description="Ig-like" evidence="6">
    <location>
        <begin position="87"/>
        <end position="188"/>
    </location>
</feature>
<evidence type="ECO:0008006" key="9">
    <source>
        <dbReference type="Google" id="ProtNLM"/>
    </source>
</evidence>
<feature type="domain" description="TIR" evidence="5">
    <location>
        <begin position="207"/>
        <end position="361"/>
    </location>
</feature>
<dbReference type="AlphaFoldDB" id="A0A672MJ55"/>
<dbReference type="Gene3D" id="2.60.40.10">
    <property type="entry name" value="Immunoglobulins"/>
    <property type="match status" value="2"/>
</dbReference>
<dbReference type="Gene3D" id="3.40.50.10140">
    <property type="entry name" value="Toll/interleukin-1 receptor homology (TIR) domain"/>
    <property type="match status" value="1"/>
</dbReference>
<name>A0A672MJ55_SINGR</name>
<comment type="similarity">
    <text evidence="1">Belongs to the interleukin-1 receptor family.</text>
</comment>
<reference evidence="7" key="2">
    <citation type="submission" date="2025-09" db="UniProtKB">
        <authorList>
            <consortium name="Ensembl"/>
        </authorList>
    </citation>
    <scope>IDENTIFICATION</scope>
</reference>
<proteinExistence type="inferred from homology"/>
<evidence type="ECO:0000256" key="4">
    <source>
        <dbReference type="ARBA" id="ARBA00023319"/>
    </source>
</evidence>
<protein>
    <recommendedName>
        <fullName evidence="9">TIR domain-containing protein</fullName>
    </recommendedName>
</protein>
<dbReference type="SUPFAM" id="SSF48726">
    <property type="entry name" value="Immunoglobulin"/>
    <property type="match status" value="2"/>
</dbReference>
<dbReference type="Pfam" id="PF01582">
    <property type="entry name" value="TIR"/>
    <property type="match status" value="1"/>
</dbReference>
<dbReference type="Proteomes" id="UP000472262">
    <property type="component" value="Unassembled WGS sequence"/>
</dbReference>
<dbReference type="SMART" id="SM00255">
    <property type="entry name" value="TIR"/>
    <property type="match status" value="1"/>
</dbReference>
<evidence type="ECO:0000256" key="3">
    <source>
        <dbReference type="ARBA" id="ARBA00023180"/>
    </source>
</evidence>
<evidence type="ECO:0000259" key="6">
    <source>
        <dbReference type="PROSITE" id="PS50835"/>
    </source>
</evidence>
<keyword evidence="8" id="KW-1185">Reference proteome</keyword>
<evidence type="ECO:0000259" key="5">
    <source>
        <dbReference type="PROSITE" id="PS50104"/>
    </source>
</evidence>
<dbReference type="InterPro" id="IPR007110">
    <property type="entry name" value="Ig-like_dom"/>
</dbReference>
<sequence>MRLTNCAKCELDCNVYIYSIKGCFLFWQNFVLIPNQESARVLRIPNSSKESEGIYTCVCTWEHHGIKHNSSGSRRLIIKEQTISSPPKFLLPINNSVVFTDVGSEVILNCSVFFGLTVCDQCSIHWEINGIRPSGLNGYESRYSVLFFSRRMDGTVQSVLTITEVSESDLRSEFACKAEDSVEVIFVSLLYVYYMYVYYHLILTDGKLYDAYVIYQRNNLNEMTSKTVSDFVSGSLLTVLESYYGFKLFIHGRDDLPGEDCINLIETEIQLSRRLIIILTSGASTDKSSVSPEAYDLQVGLHQALVQGATGVILIQLGQMRDYTHLPLGLQHLLCKNSPLLWRDGESSPNSRFWKRVRYQMPTLFTLFDYS</sequence>
<organism evidence="7 8">
    <name type="scientific">Sinocyclocheilus grahami</name>
    <name type="common">Dianchi golden-line fish</name>
    <name type="synonym">Barbus grahami</name>
    <dbReference type="NCBI Taxonomy" id="75366"/>
    <lineage>
        <taxon>Eukaryota</taxon>
        <taxon>Metazoa</taxon>
        <taxon>Chordata</taxon>
        <taxon>Craniata</taxon>
        <taxon>Vertebrata</taxon>
        <taxon>Euteleostomi</taxon>
        <taxon>Actinopterygii</taxon>
        <taxon>Neopterygii</taxon>
        <taxon>Teleostei</taxon>
        <taxon>Ostariophysi</taxon>
        <taxon>Cypriniformes</taxon>
        <taxon>Cyprinidae</taxon>
        <taxon>Cyprininae</taxon>
        <taxon>Sinocyclocheilus</taxon>
    </lineage>
</organism>
<dbReference type="PANTHER" id="PTHR11890">
    <property type="entry name" value="INTERLEUKIN-1 RECEPTOR FAMILY MEMBER"/>
    <property type="match status" value="1"/>
</dbReference>
<dbReference type="InterPro" id="IPR000157">
    <property type="entry name" value="TIR_dom"/>
</dbReference>
<evidence type="ECO:0000313" key="8">
    <source>
        <dbReference type="Proteomes" id="UP000472262"/>
    </source>
</evidence>
<keyword evidence="2" id="KW-1015">Disulfide bond</keyword>
<dbReference type="Ensembl" id="ENSSGRT00000040477.1">
    <property type="protein sequence ID" value="ENSSGRP00000037727.1"/>
    <property type="gene ID" value="ENSSGRG00000020806.1"/>
</dbReference>
<keyword evidence="4" id="KW-0393">Immunoglobulin domain</keyword>
<dbReference type="PANTHER" id="PTHR11890:SF26">
    <property type="entry name" value="INTERLEUKIN-1 RECEPTOR TYPE 1"/>
    <property type="match status" value="1"/>
</dbReference>
<dbReference type="InterPro" id="IPR013783">
    <property type="entry name" value="Ig-like_fold"/>
</dbReference>
<dbReference type="GO" id="GO:0007165">
    <property type="term" value="P:signal transduction"/>
    <property type="evidence" value="ECO:0007669"/>
    <property type="project" value="InterPro"/>
</dbReference>
<dbReference type="OMA" id="HQSTYYI"/>